<sequence length="227" mass="26562">MSEANQSVAKKLFISVEGPIGVGKTTLTKILSKHLNAFSLREIVEENPYLKNFYENIEEYAFQTEMFFLCNRIKQLEDVEEHKLAKGVSVVADYNIIKNLIFAGLTLNLNQFQKYKQVYSILVESLPQPDIIIYLHGHTDLLMKRIELRDRPFERNMSRQYIQNLSNEYEHYFAPCSLKHYFTTKIPKLIPVNVDNKDFINNPKDLEYILQEINRVVEGTAPLREVK</sequence>
<dbReference type="Pfam" id="PF01712">
    <property type="entry name" value="dNK"/>
    <property type="match status" value="1"/>
</dbReference>
<protein>
    <submittedName>
        <fullName evidence="2">Deoxyguanosine kinase</fullName>
        <ecNumber evidence="2">2.7.1.113</ecNumber>
    </submittedName>
</protein>
<dbReference type="PIRSF" id="PIRSF000705">
    <property type="entry name" value="DNK"/>
    <property type="match status" value="1"/>
</dbReference>
<evidence type="ECO:0000313" key="2">
    <source>
        <dbReference type="EMBL" id="MBM7615762.1"/>
    </source>
</evidence>
<dbReference type="CDD" id="cd01673">
    <property type="entry name" value="dNK"/>
    <property type="match status" value="1"/>
</dbReference>
<dbReference type="Proteomes" id="UP001314796">
    <property type="component" value="Unassembled WGS sequence"/>
</dbReference>
<gene>
    <name evidence="2" type="ORF">JOC73_002336</name>
</gene>
<evidence type="ECO:0000313" key="3">
    <source>
        <dbReference type="Proteomes" id="UP001314796"/>
    </source>
</evidence>
<organism evidence="2 3">
    <name type="scientific">Alkaliphilus hydrothermalis</name>
    <dbReference type="NCBI Taxonomy" id="1482730"/>
    <lineage>
        <taxon>Bacteria</taxon>
        <taxon>Bacillati</taxon>
        <taxon>Bacillota</taxon>
        <taxon>Clostridia</taxon>
        <taxon>Peptostreptococcales</taxon>
        <taxon>Natronincolaceae</taxon>
        <taxon>Alkaliphilus</taxon>
    </lineage>
</organism>
<dbReference type="SUPFAM" id="SSF52540">
    <property type="entry name" value="P-loop containing nucleoside triphosphate hydrolases"/>
    <property type="match status" value="1"/>
</dbReference>
<dbReference type="InterPro" id="IPR002624">
    <property type="entry name" value="DCK/DGK"/>
</dbReference>
<dbReference type="InterPro" id="IPR050566">
    <property type="entry name" value="Deoxyribonucleoside_kinase"/>
</dbReference>
<keyword evidence="2" id="KW-0808">Transferase</keyword>
<comment type="caution">
    <text evidence="2">The sequence shown here is derived from an EMBL/GenBank/DDBJ whole genome shotgun (WGS) entry which is preliminary data.</text>
</comment>
<dbReference type="EMBL" id="JAFBEE010000017">
    <property type="protein sequence ID" value="MBM7615762.1"/>
    <property type="molecule type" value="Genomic_DNA"/>
</dbReference>
<reference evidence="2 3" key="1">
    <citation type="submission" date="2021-01" db="EMBL/GenBank/DDBJ databases">
        <title>Genomic Encyclopedia of Type Strains, Phase IV (KMG-IV): sequencing the most valuable type-strain genomes for metagenomic binning, comparative biology and taxonomic classification.</title>
        <authorList>
            <person name="Goeker M."/>
        </authorList>
    </citation>
    <scope>NUCLEOTIDE SEQUENCE [LARGE SCALE GENOMIC DNA]</scope>
    <source>
        <strain evidence="2 3">DSM 25890</strain>
    </source>
</reference>
<dbReference type="InterPro" id="IPR031314">
    <property type="entry name" value="DNK_dom"/>
</dbReference>
<dbReference type="RefSeq" id="WP_204403331.1">
    <property type="nucleotide sequence ID" value="NZ_JAFBEE010000017.1"/>
</dbReference>
<keyword evidence="3" id="KW-1185">Reference proteome</keyword>
<accession>A0ABS2NSB8</accession>
<dbReference type="PANTHER" id="PTHR10513:SF46">
    <property type="entry name" value="DEOXYGUANOSINE KINASE"/>
    <property type="match status" value="1"/>
</dbReference>
<keyword evidence="2" id="KW-0418">Kinase</keyword>
<feature type="domain" description="Deoxynucleoside kinase" evidence="1">
    <location>
        <begin position="14"/>
        <end position="217"/>
    </location>
</feature>
<dbReference type="InterPro" id="IPR027417">
    <property type="entry name" value="P-loop_NTPase"/>
</dbReference>
<evidence type="ECO:0000259" key="1">
    <source>
        <dbReference type="Pfam" id="PF01712"/>
    </source>
</evidence>
<name>A0ABS2NSB8_9FIRM</name>
<proteinExistence type="predicted"/>
<dbReference type="Gene3D" id="3.40.50.300">
    <property type="entry name" value="P-loop containing nucleotide triphosphate hydrolases"/>
    <property type="match status" value="1"/>
</dbReference>
<dbReference type="EC" id="2.7.1.113" evidence="2"/>
<dbReference type="PANTHER" id="PTHR10513">
    <property type="entry name" value="DEOXYNUCLEOSIDE KINASE"/>
    <property type="match status" value="1"/>
</dbReference>
<dbReference type="GO" id="GO:0004138">
    <property type="term" value="F:deoxyguanosine kinase activity"/>
    <property type="evidence" value="ECO:0007669"/>
    <property type="project" value="UniProtKB-EC"/>
</dbReference>